<feature type="region of interest" description="Disordered" evidence="10">
    <location>
        <begin position="183"/>
        <end position="204"/>
    </location>
</feature>
<evidence type="ECO:0000313" key="12">
    <source>
        <dbReference type="EMBL" id="OGI70002.1"/>
    </source>
</evidence>
<sequence>MTEVKNSAGAVRRTAMKLALVAVGMFGFGYLLVPLYDLACQALGINGKTGRVEAVATTVDATRTITIEFTGHATTGLPWEFRPMTKRIDVHPGEMVLVKYYVRNTTDQRLIGQAVPSVAPNRAAPYFKKIECFCFTRQELKPGESREMPVQFTLLPDVAPDVTTITLAYSFFNVDKVSAQKYGGDSAPDAAHDARTHGAAGGNS</sequence>
<dbReference type="Pfam" id="PF04442">
    <property type="entry name" value="CtaG_Cox11"/>
    <property type="match status" value="1"/>
</dbReference>
<dbReference type="GO" id="GO:0005886">
    <property type="term" value="C:plasma membrane"/>
    <property type="evidence" value="ECO:0007669"/>
    <property type="project" value="UniProtKB-SubCell"/>
</dbReference>
<protein>
    <recommendedName>
        <fullName evidence="4">Cytochrome c oxidase assembly protein CtaG</fullName>
    </recommendedName>
</protein>
<dbReference type="GO" id="GO:0005507">
    <property type="term" value="F:copper ion binding"/>
    <property type="evidence" value="ECO:0007669"/>
    <property type="project" value="InterPro"/>
</dbReference>
<dbReference type="InterPro" id="IPR023471">
    <property type="entry name" value="CtaG/Cox11_dom_sf"/>
</dbReference>
<evidence type="ECO:0000256" key="3">
    <source>
        <dbReference type="ARBA" id="ARBA00009620"/>
    </source>
</evidence>
<evidence type="ECO:0000256" key="10">
    <source>
        <dbReference type="SAM" id="MobiDB-lite"/>
    </source>
</evidence>
<keyword evidence="5 11" id="KW-0812">Transmembrane</keyword>
<keyword evidence="7 11" id="KW-1133">Transmembrane helix</keyword>
<accession>A0A1F6VK55</accession>
<dbReference type="InterPro" id="IPR007533">
    <property type="entry name" value="Cyt_c_oxidase_assmbl_CtaG"/>
</dbReference>
<evidence type="ECO:0000256" key="9">
    <source>
        <dbReference type="ARBA" id="ARBA00023136"/>
    </source>
</evidence>
<dbReference type="NCBIfam" id="NF003465">
    <property type="entry name" value="PRK05089.1"/>
    <property type="match status" value="1"/>
</dbReference>
<organism evidence="12 13">
    <name type="scientific">Candidatus Muproteobacteria bacterium RBG_16_60_9</name>
    <dbReference type="NCBI Taxonomy" id="1817755"/>
    <lineage>
        <taxon>Bacteria</taxon>
        <taxon>Pseudomonadati</taxon>
        <taxon>Pseudomonadota</taxon>
        <taxon>Candidatus Muproteobacteria</taxon>
    </lineage>
</organism>
<evidence type="ECO:0000256" key="5">
    <source>
        <dbReference type="ARBA" id="ARBA00022692"/>
    </source>
</evidence>
<comment type="subcellular location">
    <subcellularLocation>
        <location evidence="2">Cell inner membrane</location>
        <topology evidence="2">Single-pass type II membrane protein</topology>
        <orientation evidence="2">Periplasmic side</orientation>
    </subcellularLocation>
</comment>
<name>A0A1F6VK55_9PROT</name>
<proteinExistence type="inferred from homology"/>
<dbReference type="EMBL" id="MFSP01000009">
    <property type="protein sequence ID" value="OGI70002.1"/>
    <property type="molecule type" value="Genomic_DNA"/>
</dbReference>
<evidence type="ECO:0000256" key="8">
    <source>
        <dbReference type="ARBA" id="ARBA00023008"/>
    </source>
</evidence>
<evidence type="ECO:0000256" key="4">
    <source>
        <dbReference type="ARBA" id="ARBA00015384"/>
    </source>
</evidence>
<evidence type="ECO:0000256" key="7">
    <source>
        <dbReference type="ARBA" id="ARBA00022989"/>
    </source>
</evidence>
<dbReference type="Gene3D" id="2.60.370.10">
    <property type="entry name" value="Ctag/Cox11"/>
    <property type="match status" value="1"/>
</dbReference>
<dbReference type="PANTHER" id="PTHR21320:SF3">
    <property type="entry name" value="CYTOCHROME C OXIDASE ASSEMBLY PROTEIN COX11, MITOCHONDRIAL-RELATED"/>
    <property type="match status" value="1"/>
</dbReference>
<evidence type="ECO:0000256" key="11">
    <source>
        <dbReference type="SAM" id="Phobius"/>
    </source>
</evidence>
<evidence type="ECO:0000256" key="6">
    <source>
        <dbReference type="ARBA" id="ARBA00022968"/>
    </source>
</evidence>
<keyword evidence="9 11" id="KW-0472">Membrane</keyword>
<evidence type="ECO:0000256" key="1">
    <source>
        <dbReference type="ARBA" id="ARBA00004007"/>
    </source>
</evidence>
<dbReference type="PIRSF" id="PIRSF005413">
    <property type="entry name" value="COX11"/>
    <property type="match status" value="1"/>
</dbReference>
<keyword evidence="6" id="KW-0735">Signal-anchor</keyword>
<dbReference type="PANTHER" id="PTHR21320">
    <property type="entry name" value="CYTOCHROME C OXIDASE ASSEMBLY PROTEIN COX11-RELATED"/>
    <property type="match status" value="1"/>
</dbReference>
<dbReference type="AlphaFoldDB" id="A0A1F6VK55"/>
<gene>
    <name evidence="12" type="ORF">A2W18_11730</name>
</gene>
<feature type="transmembrane region" description="Helical" evidence="11">
    <location>
        <begin position="18"/>
        <end position="36"/>
    </location>
</feature>
<reference evidence="12 13" key="1">
    <citation type="journal article" date="2016" name="Nat. Commun.">
        <title>Thousands of microbial genomes shed light on interconnected biogeochemical processes in an aquifer system.</title>
        <authorList>
            <person name="Anantharaman K."/>
            <person name="Brown C.T."/>
            <person name="Hug L.A."/>
            <person name="Sharon I."/>
            <person name="Castelle C.J."/>
            <person name="Probst A.J."/>
            <person name="Thomas B.C."/>
            <person name="Singh A."/>
            <person name="Wilkins M.J."/>
            <person name="Karaoz U."/>
            <person name="Brodie E.L."/>
            <person name="Williams K.H."/>
            <person name="Hubbard S.S."/>
            <person name="Banfield J.F."/>
        </authorList>
    </citation>
    <scope>NUCLEOTIDE SEQUENCE [LARGE SCALE GENOMIC DNA]</scope>
</reference>
<comment type="similarity">
    <text evidence="3">Belongs to the COX11/CtaG family.</text>
</comment>
<keyword evidence="8" id="KW-0186">Copper</keyword>
<comment type="caution">
    <text evidence="12">The sequence shown here is derived from an EMBL/GenBank/DDBJ whole genome shotgun (WGS) entry which is preliminary data.</text>
</comment>
<dbReference type="SUPFAM" id="SSF110111">
    <property type="entry name" value="Ctag/Cox11"/>
    <property type="match status" value="1"/>
</dbReference>
<dbReference type="Proteomes" id="UP000179076">
    <property type="component" value="Unassembled WGS sequence"/>
</dbReference>
<evidence type="ECO:0000256" key="2">
    <source>
        <dbReference type="ARBA" id="ARBA00004382"/>
    </source>
</evidence>
<evidence type="ECO:0000313" key="13">
    <source>
        <dbReference type="Proteomes" id="UP000179076"/>
    </source>
</evidence>
<comment type="function">
    <text evidence="1">Exerts its effect at some terminal stage of cytochrome c oxidase synthesis, probably by being involved in the insertion of the copper B into subunit I.</text>
</comment>